<dbReference type="EMBL" id="CP032624">
    <property type="protein sequence ID" value="AYG02424.1"/>
    <property type="molecule type" value="Genomic_DNA"/>
</dbReference>
<evidence type="ECO:0000259" key="1">
    <source>
        <dbReference type="Pfam" id="PF16571"/>
    </source>
</evidence>
<dbReference type="OrthoDB" id="4171838at2"/>
<dbReference type="KEGG" id="gry:D7I44_01980"/>
<evidence type="ECO:0000313" key="3">
    <source>
        <dbReference type="Proteomes" id="UP000275069"/>
    </source>
</evidence>
<proteinExistence type="predicted"/>
<keyword evidence="3" id="KW-1185">Reference proteome</keyword>
<evidence type="ECO:0000313" key="2">
    <source>
        <dbReference type="EMBL" id="AYG02424.1"/>
    </source>
</evidence>
<dbReference type="Pfam" id="PF16571">
    <property type="entry name" value="FBP_C"/>
    <property type="match status" value="1"/>
</dbReference>
<reference evidence="2 3" key="1">
    <citation type="submission" date="2018-09" db="EMBL/GenBank/DDBJ databases">
        <title>Genome sequencing of strain 2DFW10M-5.</title>
        <authorList>
            <person name="Heo J."/>
            <person name="Kim S.-J."/>
            <person name="Kwon S.-W."/>
        </authorList>
    </citation>
    <scope>NUCLEOTIDE SEQUENCE [LARGE SCALE GENOMIC DNA]</scope>
    <source>
        <strain evidence="2 3">2DFW10M-5</strain>
    </source>
</reference>
<feature type="domain" description="Elongation factor G-binding protein C-terminal treble-clef zinc-finger" evidence="1">
    <location>
        <begin position="40"/>
        <end position="190"/>
    </location>
</feature>
<sequence>MGFRALSSTAKPAGAASRVASVLVAMWLGWHTMRALTEEDIRGAFVNATADQLARLPLPGLHETIWEDREFLGWRDGQAAQLGYLVHWDDGEQRPVGIVVRAAGGSMRAGIAAMCSFCHSPQPATQVRMFSTPRAGDAGRNGDTIGTYICEDLACSLLIRRQPPHLNPPQLIAQRGAALLQRVQSFTSNVMRAA</sequence>
<dbReference type="InterPro" id="IPR032330">
    <property type="entry name" value="EF-G-binding_C"/>
</dbReference>
<accession>A0A387BJT8</accession>
<gene>
    <name evidence="2" type="ORF">D7I44_01980</name>
</gene>
<name>A0A387BJT8_9MICO</name>
<organism evidence="2 3">
    <name type="scientific">Gryllotalpicola protaetiae</name>
    <dbReference type="NCBI Taxonomy" id="2419771"/>
    <lineage>
        <taxon>Bacteria</taxon>
        <taxon>Bacillati</taxon>
        <taxon>Actinomycetota</taxon>
        <taxon>Actinomycetes</taxon>
        <taxon>Micrococcales</taxon>
        <taxon>Microbacteriaceae</taxon>
        <taxon>Gryllotalpicola</taxon>
    </lineage>
</organism>
<dbReference type="Proteomes" id="UP000275069">
    <property type="component" value="Chromosome"/>
</dbReference>
<protein>
    <submittedName>
        <fullName evidence="2">FBP domain-containing protein</fullName>
    </submittedName>
</protein>
<dbReference type="AlphaFoldDB" id="A0A387BJT8"/>